<dbReference type="SUPFAM" id="SSF53448">
    <property type="entry name" value="Nucleotide-diphospho-sugar transferases"/>
    <property type="match status" value="1"/>
</dbReference>
<dbReference type="EMBL" id="BJNY01000006">
    <property type="protein sequence ID" value="GED05767.1"/>
    <property type="molecule type" value="Genomic_DNA"/>
</dbReference>
<dbReference type="PANTHER" id="PTHR43685">
    <property type="entry name" value="GLYCOSYLTRANSFERASE"/>
    <property type="match status" value="1"/>
</dbReference>
<reference evidence="2 3" key="1">
    <citation type="submission" date="2019-06" db="EMBL/GenBank/DDBJ databases">
        <title>Whole genome shotgun sequence of Glutamicibacter uratoxydans NBRC 15515.</title>
        <authorList>
            <person name="Hosoyama A."/>
            <person name="Uohara A."/>
            <person name="Ohji S."/>
            <person name="Ichikawa N."/>
        </authorList>
    </citation>
    <scope>NUCLEOTIDE SEQUENCE [LARGE SCALE GENOMIC DNA]</scope>
    <source>
        <strain evidence="2 3">NBRC 15515</strain>
    </source>
</reference>
<proteinExistence type="predicted"/>
<organism evidence="2 3">
    <name type="scientific">Glutamicibacter uratoxydans</name>
    <name type="common">Arthrobacter uratoxydans</name>
    <dbReference type="NCBI Taxonomy" id="43667"/>
    <lineage>
        <taxon>Bacteria</taxon>
        <taxon>Bacillati</taxon>
        <taxon>Actinomycetota</taxon>
        <taxon>Actinomycetes</taxon>
        <taxon>Micrococcales</taxon>
        <taxon>Micrococcaceae</taxon>
        <taxon>Glutamicibacter</taxon>
    </lineage>
</organism>
<feature type="domain" description="Glycosyltransferase 2-like" evidence="1">
    <location>
        <begin position="8"/>
        <end position="174"/>
    </location>
</feature>
<dbReference type="AlphaFoldDB" id="A0A4Y4DMD6"/>
<dbReference type="Pfam" id="PF00535">
    <property type="entry name" value="Glycos_transf_2"/>
    <property type="match status" value="1"/>
</dbReference>
<dbReference type="PANTHER" id="PTHR43685:SF2">
    <property type="entry name" value="GLYCOSYLTRANSFERASE 2-LIKE DOMAIN-CONTAINING PROTEIN"/>
    <property type="match status" value="1"/>
</dbReference>
<evidence type="ECO:0000259" key="1">
    <source>
        <dbReference type="Pfam" id="PF00535"/>
    </source>
</evidence>
<dbReference type="InterPro" id="IPR001173">
    <property type="entry name" value="Glyco_trans_2-like"/>
</dbReference>
<accession>A0A4Y4DMD6</accession>
<protein>
    <submittedName>
        <fullName evidence="2">Succinoglycan biosynthesis protein exoa</fullName>
    </submittedName>
</protein>
<name>A0A4Y4DMD6_GLUUR</name>
<dbReference type="CDD" id="cd02525">
    <property type="entry name" value="Succinoglycan_BP_ExoA"/>
    <property type="match status" value="1"/>
</dbReference>
<dbReference type="InterPro" id="IPR050834">
    <property type="entry name" value="Glycosyltransf_2"/>
</dbReference>
<comment type="caution">
    <text evidence="2">The sequence shown here is derived from an EMBL/GenBank/DDBJ whole genome shotgun (WGS) entry which is preliminary data.</text>
</comment>
<dbReference type="RefSeq" id="WP_141363160.1">
    <property type="nucleotide sequence ID" value="NZ_BAAAJL010000007.1"/>
</dbReference>
<dbReference type="Proteomes" id="UP000316612">
    <property type="component" value="Unassembled WGS sequence"/>
</dbReference>
<evidence type="ECO:0000313" key="2">
    <source>
        <dbReference type="EMBL" id="GED05767.1"/>
    </source>
</evidence>
<evidence type="ECO:0000313" key="3">
    <source>
        <dbReference type="Proteomes" id="UP000316612"/>
    </source>
</evidence>
<gene>
    <name evidence="2" type="ORF">AUR04nite_12990</name>
</gene>
<dbReference type="OrthoDB" id="1757142at2"/>
<dbReference type="Gene3D" id="3.90.550.10">
    <property type="entry name" value="Spore Coat Polysaccharide Biosynthesis Protein SpsA, Chain A"/>
    <property type="match status" value="1"/>
</dbReference>
<sequence>MTESPGVSYIMPVLNEADYLQEAIDCILAQEYEGEKELIVALGPSTDNTDEVAQRIADSDSRVRLVYNPQGRTPIALNLAIAQAVHSIIIRVDAHSEIPTNYTQRGVETLFRVGAHDVGGLMDARGKTPVQRAIAASYHSKFGFGGPAYHSGAPEGEAESAYLGIFRREIFEEVGYYDESMWRAQDWELCLRIRQAGYKVWFDPELKVGYYPRDNFIALINQSFASGTWRGEIARRFPEGKSLRHDIPPLMLLGLGIGIASVFVKPMVEDSVPGFVNFLMSAAQAGPIVYAGVCLVAGLRSSAVGIKEKLLTAAAYPLIHLPWAAGYVKGRLFGASGTLDKGRVK</sequence>
<dbReference type="InterPro" id="IPR029044">
    <property type="entry name" value="Nucleotide-diphossugar_trans"/>
</dbReference>
<keyword evidence="3" id="KW-1185">Reference proteome</keyword>